<evidence type="ECO:0000313" key="2">
    <source>
        <dbReference type="EMBL" id="OOY24887.1"/>
    </source>
</evidence>
<proteinExistence type="predicted"/>
<protein>
    <recommendedName>
        <fullName evidence="1">Endonuclease NucS C-terminal domain-containing protein</fullName>
    </recommendedName>
</protein>
<feature type="domain" description="Endonuclease NucS C-terminal" evidence="1">
    <location>
        <begin position="188"/>
        <end position="284"/>
    </location>
</feature>
<dbReference type="Pfam" id="PF01939">
    <property type="entry name" value="NucS_C"/>
    <property type="match status" value="1"/>
</dbReference>
<dbReference type="InterPro" id="IPR048301">
    <property type="entry name" value="NucS_C"/>
</dbReference>
<sequence length="290" mass="33106">MNQRHFKGDIIVEEVAEGLLIRQHGEGYVARNWRLCPATEELIEAAIGAGLGCMIRDSHPRRNARWPNPRGVVYLAFSPDETSQWSLAIDTFNPRRDDYGFAVFNGKYHEQFLKAGIPFTFEGRNRTAGHLVVARERVLEAINALAVFDHSVLTLNRIAHSETGFTTEYVIQRQILKNWRETPWGRDYEIVQDEFPVDGGRNSRRIDILARHRKNGDWLVVELKRAEATPDAVGQAADYLRALAQRDEFNHGRLEAVVIAERFQKSARKLAEVEGIDLYQIGWPATLTMV</sequence>
<gene>
    <name evidence="2" type="ORF">BMI91_00065</name>
</gene>
<keyword evidence="3" id="KW-1185">Reference proteome</keyword>
<dbReference type="Gene3D" id="3.40.1350.10">
    <property type="match status" value="1"/>
</dbReference>
<dbReference type="EMBL" id="MPZV01000001">
    <property type="protein sequence ID" value="OOY24887.1"/>
    <property type="molecule type" value="Genomic_DNA"/>
</dbReference>
<organism evidence="2 3">
    <name type="scientific">Thioclava sediminum</name>
    <dbReference type="NCBI Taxonomy" id="1915319"/>
    <lineage>
        <taxon>Bacteria</taxon>
        <taxon>Pseudomonadati</taxon>
        <taxon>Pseudomonadota</taxon>
        <taxon>Alphaproteobacteria</taxon>
        <taxon>Rhodobacterales</taxon>
        <taxon>Paracoccaceae</taxon>
        <taxon>Thioclava</taxon>
    </lineage>
</organism>
<name>A0ABX3MZS4_9RHOB</name>
<dbReference type="InterPro" id="IPR011856">
    <property type="entry name" value="tRNA_endonuc-like_dom_sf"/>
</dbReference>
<reference evidence="2 3" key="1">
    <citation type="submission" date="2016-11" db="EMBL/GenBank/DDBJ databases">
        <title>A multilocus sequence analysis scheme for characterization of bacteria in the genus Thioclava.</title>
        <authorList>
            <person name="Liu Y."/>
            <person name="Shao Z."/>
        </authorList>
    </citation>
    <scope>NUCLEOTIDE SEQUENCE [LARGE SCALE GENOMIC DNA]</scope>
    <source>
        <strain evidence="2 3">TAW-CT134</strain>
    </source>
</reference>
<evidence type="ECO:0000313" key="3">
    <source>
        <dbReference type="Proteomes" id="UP000190787"/>
    </source>
</evidence>
<dbReference type="RefSeq" id="WP_078603550.1">
    <property type="nucleotide sequence ID" value="NZ_MPZV01000001.1"/>
</dbReference>
<dbReference type="Proteomes" id="UP000190787">
    <property type="component" value="Unassembled WGS sequence"/>
</dbReference>
<comment type="caution">
    <text evidence="2">The sequence shown here is derived from an EMBL/GenBank/DDBJ whole genome shotgun (WGS) entry which is preliminary data.</text>
</comment>
<accession>A0ABX3MZS4</accession>
<evidence type="ECO:0000259" key="1">
    <source>
        <dbReference type="Pfam" id="PF01939"/>
    </source>
</evidence>